<organism evidence="1">
    <name type="scientific">viral metagenome</name>
    <dbReference type="NCBI Taxonomy" id="1070528"/>
    <lineage>
        <taxon>unclassified sequences</taxon>
        <taxon>metagenomes</taxon>
        <taxon>organismal metagenomes</taxon>
    </lineage>
</organism>
<accession>A0A6H1ZL62</accession>
<reference evidence="1" key="1">
    <citation type="submission" date="2020-03" db="EMBL/GenBank/DDBJ databases">
        <title>The deep terrestrial virosphere.</title>
        <authorList>
            <person name="Holmfeldt K."/>
            <person name="Nilsson E."/>
            <person name="Simone D."/>
            <person name="Lopez-Fernandez M."/>
            <person name="Wu X."/>
            <person name="de Brujin I."/>
            <person name="Lundin D."/>
            <person name="Andersson A."/>
            <person name="Bertilsson S."/>
            <person name="Dopson M."/>
        </authorList>
    </citation>
    <scope>NUCLEOTIDE SEQUENCE</scope>
    <source>
        <strain evidence="1">TM448A00804</strain>
        <strain evidence="2">TM448B01250</strain>
    </source>
</reference>
<dbReference type="AlphaFoldDB" id="A0A6H1ZL62"/>
<evidence type="ECO:0000313" key="2">
    <source>
        <dbReference type="EMBL" id="QJH98224.1"/>
    </source>
</evidence>
<dbReference type="InterPro" id="IPR027417">
    <property type="entry name" value="P-loop_NTPase"/>
</dbReference>
<dbReference type="Gene3D" id="3.40.50.300">
    <property type="entry name" value="P-loop containing nucleotide triphosphate hydrolases"/>
    <property type="match status" value="1"/>
</dbReference>
<proteinExistence type="predicted"/>
<name>A0A6H1ZL62_9ZZZZ</name>
<evidence type="ECO:0000313" key="1">
    <source>
        <dbReference type="EMBL" id="QJA48005.1"/>
    </source>
</evidence>
<sequence>MTVKKTQPKVHWKPQAKQEIALITEADEILFGGGRGGGKTDTGIVWMTEPEYLQHPRYRGLVIRRNADDLRDWIDRAQFIYQPFRAFFSGQPTEIKFLKGSKLRTGHLKDENAYSKYQGHEYQKMLFEELTHIPREDDYEKLLASNRSTIGLKPKVFATTNADGPGFKWVKNRWNIPDFPKEPVVTYSKGKKLVFIPSILEDNPILMNADPKYAQRLEGMSDPEMVQAWRFGCWSGVSVTGAYFANQVEQLKKTGRYKVIPYDEALAVHTVWDLGIGNNLAIGFYQKTIGELRKIDYWEGSEKEGIPQAVKVLQDKPYLFGKHFAPHDIKATEIGSGKTRWDMAQALGIEFEEIPRLSVEAGIEKARQVFSHLWVDSNNCSSWLDAIQQYRQGFNEKLGFWTGKPVHDWTSHKGDEFRYASIVEDQMTNDFTERSESEFYRKQYNRLKNQDNRYA</sequence>
<dbReference type="EMBL" id="MT144722">
    <property type="protein sequence ID" value="QJH98224.1"/>
    <property type="molecule type" value="Genomic_DNA"/>
</dbReference>
<dbReference type="Pfam" id="PF03237">
    <property type="entry name" value="Terminase_6N"/>
    <property type="match status" value="1"/>
</dbReference>
<dbReference type="EMBL" id="MT144067">
    <property type="protein sequence ID" value="QJA48005.1"/>
    <property type="molecule type" value="Genomic_DNA"/>
</dbReference>
<gene>
    <name evidence="1" type="ORF">TM448A00804_0023</name>
    <name evidence="2" type="ORF">TM448B01250_0012</name>
</gene>
<protein>
    <submittedName>
        <fullName evidence="1">Putative terminase</fullName>
    </submittedName>
</protein>
<dbReference type="Gene3D" id="3.30.420.280">
    <property type="match status" value="1"/>
</dbReference>